<protein>
    <recommendedName>
        <fullName evidence="2">U-box domain-containing protein</fullName>
    </recommendedName>
</protein>
<proteinExistence type="predicted"/>
<name>A0A0F9HPZ8_9ZZZZ</name>
<accession>A0A0F9HPZ8</accession>
<dbReference type="EMBL" id="LAZR01021895">
    <property type="protein sequence ID" value="KKL83745.1"/>
    <property type="molecule type" value="Genomic_DNA"/>
</dbReference>
<dbReference type="AlphaFoldDB" id="A0A0F9HPZ8"/>
<evidence type="ECO:0000313" key="1">
    <source>
        <dbReference type="EMBL" id="KKL83745.1"/>
    </source>
</evidence>
<reference evidence="1" key="1">
    <citation type="journal article" date="2015" name="Nature">
        <title>Complex archaea that bridge the gap between prokaryotes and eukaryotes.</title>
        <authorList>
            <person name="Spang A."/>
            <person name="Saw J.H."/>
            <person name="Jorgensen S.L."/>
            <person name="Zaremba-Niedzwiedzka K."/>
            <person name="Martijn J."/>
            <person name="Lind A.E."/>
            <person name="van Eijk R."/>
            <person name="Schleper C."/>
            <person name="Guy L."/>
            <person name="Ettema T.J."/>
        </authorList>
    </citation>
    <scope>NUCLEOTIDE SEQUENCE</scope>
</reference>
<comment type="caution">
    <text evidence="1">The sequence shown here is derived from an EMBL/GenBank/DDBJ whole genome shotgun (WGS) entry which is preliminary data.</text>
</comment>
<organism evidence="1">
    <name type="scientific">marine sediment metagenome</name>
    <dbReference type="NCBI Taxonomy" id="412755"/>
    <lineage>
        <taxon>unclassified sequences</taxon>
        <taxon>metagenomes</taxon>
        <taxon>ecological metagenomes</taxon>
    </lineage>
</organism>
<sequence length="319" mass="35605">MGYFDVFVWFTKGLQLFSAAKDINDTCRDENLSTTQKATRVGADSLFMVAQAAEIGASVRENSSAKLKFGTRIAAGTTDVVRQVAQEGLGVDTISTIAFRAADIADGSIENGYSKKKNLEKYIDTLKAAGTILSNRVLLRNTVKATCSFTRNMARDIRSKLKSNPEGVKAKNSADIPKLSEDDQTFLKKQFKELKDIADFSNLKNIPASLITDPVLKNYICPITNHPIRTIMTLNDDREEIPIIYFERAAIVGWINNKPKTAPPNWPTELLSLPIKHRDIRVCRHSQHAIEARLKEIGEDAQVELQNLISEFPFLSKME</sequence>
<gene>
    <name evidence="1" type="ORF">LCGC14_1971680</name>
</gene>
<evidence type="ECO:0008006" key="2">
    <source>
        <dbReference type="Google" id="ProtNLM"/>
    </source>
</evidence>